<dbReference type="SUPFAM" id="SSF53474">
    <property type="entry name" value="alpha/beta-Hydrolases"/>
    <property type="match status" value="1"/>
</dbReference>
<dbReference type="Pfam" id="PF06259">
    <property type="entry name" value="Abhydrolase_8"/>
    <property type="match status" value="1"/>
</dbReference>
<name>A0ABY3VHI3_9MYCO</name>
<sequence>MTLSLADIEAWDDAAIEQVFLAATLRAEGAETTGNTVGDLLTFVDWHGETAEAARESANRIKVTLADHAEDCKRVATAAHKASAEVADLKYRLSTIKAEANAAQLSINEQTGAVTSKATVMTVQMKKQQDAVKADVESRIRQLIADADGVDRDLATAIKAADGAAAAPAPTAPKPNLPKAPDNSAKPTDVKKWWDGLTPQQQSDYLANDPGALDRDGIPTAVRDAGNRIRLPHELGVAKQTLDRAHDDAIHSTGSTGFANAEALAKAQTRYNDLQAIQSVLYPTNSNGTPRAIDPADRRSLIMLDTKSNENHVFAAIGVGDVDNATHLGVTTGGVGTNATSLPGMVDEATNLRHTTTQILQQSGNLNPNSVATVAWVGYEPPASMTDLSVASDAGAKAAAPHLNSFWQGLAATSENPSQQITAFGHSYGSLVTSLALQQGDSHVHDVVFYGSPGLELNSVGDLHLAPGGHAFFEEAARDPIALIQKAPEYGQALLPALAVPPLAPFGVLGLIDVLGGSGVNDQWFGNTPNQVAGIVPLSTSAGVDPILGIDRAAAEVHADYPRAVDGTLRMSGYNLAAVLSGVPHAAKTGK</sequence>
<accession>A0ABY3VHI3</accession>
<protein>
    <submittedName>
        <fullName evidence="3">Alpha/beta hydrolase family protein</fullName>
    </submittedName>
</protein>
<feature type="region of interest" description="Disordered" evidence="1">
    <location>
        <begin position="162"/>
        <end position="191"/>
    </location>
</feature>
<dbReference type="GO" id="GO:0016787">
    <property type="term" value="F:hydrolase activity"/>
    <property type="evidence" value="ECO:0007669"/>
    <property type="project" value="UniProtKB-KW"/>
</dbReference>
<dbReference type="Proteomes" id="UP001055336">
    <property type="component" value="Chromosome"/>
</dbReference>
<organism evidence="3 4">
    <name type="scientific">Mycobacterium paraterrae</name>
    <dbReference type="NCBI Taxonomy" id="577492"/>
    <lineage>
        <taxon>Bacteria</taxon>
        <taxon>Bacillati</taxon>
        <taxon>Actinomycetota</taxon>
        <taxon>Actinomycetes</taxon>
        <taxon>Mycobacteriales</taxon>
        <taxon>Mycobacteriaceae</taxon>
        <taxon>Mycobacterium</taxon>
    </lineage>
</organism>
<evidence type="ECO:0000313" key="4">
    <source>
        <dbReference type="Proteomes" id="UP001055336"/>
    </source>
</evidence>
<evidence type="ECO:0000313" key="3">
    <source>
        <dbReference type="EMBL" id="UMB68877.1"/>
    </source>
</evidence>
<gene>
    <name evidence="3" type="ORF">MKK62_21170</name>
</gene>
<evidence type="ECO:0000259" key="2">
    <source>
        <dbReference type="Pfam" id="PF06259"/>
    </source>
</evidence>
<keyword evidence="4" id="KW-1185">Reference proteome</keyword>
<dbReference type="InterPro" id="IPR029058">
    <property type="entry name" value="AB_hydrolase_fold"/>
</dbReference>
<dbReference type="EMBL" id="CP092488">
    <property type="protein sequence ID" value="UMB68877.1"/>
    <property type="molecule type" value="Genomic_DNA"/>
</dbReference>
<dbReference type="RefSeq" id="WP_240260579.1">
    <property type="nucleotide sequence ID" value="NZ_CP092488.2"/>
</dbReference>
<proteinExistence type="predicted"/>
<reference evidence="3" key="1">
    <citation type="submission" date="2022-08" db="EMBL/GenBank/DDBJ databases">
        <title>Whole genome sequencing of non-tuberculosis mycobacteria type-strains.</title>
        <authorList>
            <person name="Igarashi Y."/>
            <person name="Osugi A."/>
            <person name="Mitarai S."/>
        </authorList>
    </citation>
    <scope>NUCLEOTIDE SEQUENCE</scope>
    <source>
        <strain evidence="3">DSM 45127</strain>
    </source>
</reference>
<feature type="domain" description="DUF1023" evidence="2">
    <location>
        <begin position="311"/>
        <end position="482"/>
    </location>
</feature>
<evidence type="ECO:0000256" key="1">
    <source>
        <dbReference type="SAM" id="MobiDB-lite"/>
    </source>
</evidence>
<keyword evidence="3" id="KW-0378">Hydrolase</keyword>
<dbReference type="InterPro" id="IPR010427">
    <property type="entry name" value="DUF1023"/>
</dbReference>